<feature type="region of interest" description="Disordered" evidence="1">
    <location>
        <begin position="776"/>
        <end position="820"/>
    </location>
</feature>
<keyword evidence="3" id="KW-1185">Reference proteome</keyword>
<gene>
    <name evidence="2" type="ORF">QBC33DRAFT_497839</name>
</gene>
<dbReference type="AlphaFoldDB" id="A0AAJ0BTK7"/>
<dbReference type="GeneID" id="85308791"/>
<reference evidence="2" key="1">
    <citation type="submission" date="2023-06" db="EMBL/GenBank/DDBJ databases">
        <title>Genome-scale phylogeny and comparative genomics of the fungal order Sordariales.</title>
        <authorList>
            <consortium name="Lawrence Berkeley National Laboratory"/>
            <person name="Hensen N."/>
            <person name="Bonometti L."/>
            <person name="Westerberg I."/>
            <person name="Brannstrom I.O."/>
            <person name="Guillou S."/>
            <person name="Cros-Aarteil S."/>
            <person name="Calhoun S."/>
            <person name="Haridas S."/>
            <person name="Kuo A."/>
            <person name="Mondo S."/>
            <person name="Pangilinan J."/>
            <person name="Riley R."/>
            <person name="Labutti K."/>
            <person name="Andreopoulos B."/>
            <person name="Lipzen A."/>
            <person name="Chen C."/>
            <person name="Yanf M."/>
            <person name="Daum C."/>
            <person name="Ng V."/>
            <person name="Clum A."/>
            <person name="Steindorff A."/>
            <person name="Ohm R."/>
            <person name="Martin F."/>
            <person name="Silar P."/>
            <person name="Natvig D."/>
            <person name="Lalanne C."/>
            <person name="Gautier V."/>
            <person name="Ament-Velasquez S.L."/>
            <person name="Kruys A."/>
            <person name="Hutchinson M.I."/>
            <person name="Powell A.J."/>
            <person name="Barry K."/>
            <person name="Miller A.N."/>
            <person name="Grigoriev I.V."/>
            <person name="Debuchy R."/>
            <person name="Gladieux P."/>
            <person name="Thoren M.H."/>
            <person name="Johannesson H."/>
        </authorList>
    </citation>
    <scope>NUCLEOTIDE SEQUENCE</scope>
    <source>
        <strain evidence="2">8032-3</strain>
    </source>
</reference>
<dbReference type="Proteomes" id="UP001244011">
    <property type="component" value="Unassembled WGS sequence"/>
</dbReference>
<evidence type="ECO:0000313" key="3">
    <source>
        <dbReference type="Proteomes" id="UP001244011"/>
    </source>
</evidence>
<feature type="compositionally biased region" description="Low complexity" evidence="1">
    <location>
        <begin position="368"/>
        <end position="390"/>
    </location>
</feature>
<dbReference type="InterPro" id="IPR036028">
    <property type="entry name" value="SH3-like_dom_sf"/>
</dbReference>
<feature type="compositionally biased region" description="Pro residues" evidence="1">
    <location>
        <begin position="146"/>
        <end position="155"/>
    </location>
</feature>
<organism evidence="2 3">
    <name type="scientific">Phialemonium atrogriseum</name>
    <dbReference type="NCBI Taxonomy" id="1093897"/>
    <lineage>
        <taxon>Eukaryota</taxon>
        <taxon>Fungi</taxon>
        <taxon>Dikarya</taxon>
        <taxon>Ascomycota</taxon>
        <taxon>Pezizomycotina</taxon>
        <taxon>Sordariomycetes</taxon>
        <taxon>Sordariomycetidae</taxon>
        <taxon>Cephalothecales</taxon>
        <taxon>Cephalothecaceae</taxon>
        <taxon>Phialemonium</taxon>
    </lineage>
</organism>
<dbReference type="SUPFAM" id="SSF50044">
    <property type="entry name" value="SH3-domain"/>
    <property type="match status" value="1"/>
</dbReference>
<evidence type="ECO:0000256" key="1">
    <source>
        <dbReference type="SAM" id="MobiDB-lite"/>
    </source>
</evidence>
<comment type="caution">
    <text evidence="2">The sequence shown here is derived from an EMBL/GenBank/DDBJ whole genome shotgun (WGS) entry which is preliminary data.</text>
</comment>
<dbReference type="RefSeq" id="XP_060280471.1">
    <property type="nucleotide sequence ID" value="XM_060425604.1"/>
</dbReference>
<evidence type="ECO:0008006" key="4">
    <source>
        <dbReference type="Google" id="ProtNLM"/>
    </source>
</evidence>
<name>A0AAJ0BTK7_9PEZI</name>
<evidence type="ECO:0000313" key="2">
    <source>
        <dbReference type="EMBL" id="KAK1764258.1"/>
    </source>
</evidence>
<feature type="compositionally biased region" description="Polar residues" evidence="1">
    <location>
        <begin position="352"/>
        <end position="367"/>
    </location>
</feature>
<sequence>MAIDVEVLILEPFREVVERGKEAAANAEAAQDDDPELSKEMAKAAQAVMKGGERALKRLQPLWDSQVEKYGDDFKETMRENDEIADKRRILGDLLYDFDDFIDIDSFDGDKFAELQAATKAFALHALDTIRRLKIDVSAPATPIHAFPPLPPLPPLRTQSHGSSRPGTRGADSPAESVVTVIPPPALPHLPAGTQAARHESFTSNGSRRSSGGRQIRPQVLQRTATTSSRGSSVYTTDGGPPRRADSWTAPATKPGPPQPQRLHERRPSSPDILGDELERVRIVTSPSTSSSPRTSAWISDQTGGAPRAAWPLQASIPENAAVATRVIVGSPVQIGRRGEQHPHHHYHGYTPASSVFDPTSPATTNRTSLFSDTNTSSSPSTGPSPNIPSRDAEVRAAASSSFSFLHLDASHMAPIALPPVGEHEDGLMLAAEERTLSDAGGGARSSSALDREAACAIGPKSSFHQLKGFCDGAVGFRLNGHAQGVKKASAYGEPVTVGRCSDCEYYHIFSEIAMDLDKDSRANFMKSGVMYRTRFLFKSHLTITDLASMRYACLFCTHAGQTVREGDATVFFSQDQLLRHLSRHPQPLAPVPGVTVLYGRVGEDDADLAEDYDLHFPDPPAPSPVPSMALACFPSATALKSHVRRFGEKPLVDPDGNGDVLKFLVGARIVGVEFPERWGGKWCVGWHDGVRGAFPAKLVEIEGPRQSEISLQSNSGVSVVTRWKWDPKDNGRTGWMVFDKGDTIRNIGWLYQDHWCWSGTNSKGKYGVFPRSHVNPDSIKEGGDPGGKKTQTSLPMKLFGRGRAGNGTDSSSINGEVLG</sequence>
<feature type="compositionally biased region" description="Low complexity" evidence="1">
    <location>
        <begin position="285"/>
        <end position="296"/>
    </location>
</feature>
<accession>A0AAJ0BTK7</accession>
<feature type="region of interest" description="Disordered" evidence="1">
    <location>
        <begin position="145"/>
        <end position="307"/>
    </location>
</feature>
<protein>
    <recommendedName>
        <fullName evidence="4">SH3 domain-containing protein</fullName>
    </recommendedName>
</protein>
<feature type="compositionally biased region" description="Basic and acidic residues" evidence="1">
    <location>
        <begin position="779"/>
        <end position="788"/>
    </location>
</feature>
<feature type="region of interest" description="Disordered" evidence="1">
    <location>
        <begin position="337"/>
        <end position="394"/>
    </location>
</feature>
<proteinExistence type="predicted"/>
<feature type="compositionally biased region" description="Polar residues" evidence="1">
    <location>
        <begin position="221"/>
        <end position="236"/>
    </location>
</feature>
<feature type="compositionally biased region" description="Polar residues" evidence="1">
    <location>
        <begin position="157"/>
        <end position="166"/>
    </location>
</feature>
<feature type="compositionally biased region" description="Polar residues" evidence="1">
    <location>
        <begin position="808"/>
        <end position="820"/>
    </location>
</feature>
<dbReference type="EMBL" id="MU839021">
    <property type="protein sequence ID" value="KAK1764258.1"/>
    <property type="molecule type" value="Genomic_DNA"/>
</dbReference>